<proteinExistence type="predicted"/>
<evidence type="ECO:0000313" key="2">
    <source>
        <dbReference type="Proteomes" id="UP000830401"/>
    </source>
</evidence>
<dbReference type="EMBL" id="CP095064">
    <property type="protein sequence ID" value="UOQ69029.1"/>
    <property type="molecule type" value="Genomic_DNA"/>
</dbReference>
<name>A0ABY4GDV2_9BACT</name>
<organism evidence="1 2">
    <name type="scientific">Hymenobacter volaticus</name>
    <dbReference type="NCBI Taxonomy" id="2932254"/>
    <lineage>
        <taxon>Bacteria</taxon>
        <taxon>Pseudomonadati</taxon>
        <taxon>Bacteroidota</taxon>
        <taxon>Cytophagia</taxon>
        <taxon>Cytophagales</taxon>
        <taxon>Hymenobacteraceae</taxon>
        <taxon>Hymenobacter</taxon>
    </lineage>
</organism>
<protein>
    <submittedName>
        <fullName evidence="1">Uncharacterized protein</fullName>
    </submittedName>
</protein>
<keyword evidence="2" id="KW-1185">Reference proteome</keyword>
<sequence length="48" mass="5038">MAARSPVGRRQGLLVVAGVFSAVLRLKGLRLPKGFLDGGVTGLYLVVE</sequence>
<reference evidence="1" key="1">
    <citation type="submission" date="2022-04" db="EMBL/GenBank/DDBJ databases">
        <title>Hymenobacter sp. isolated from the air.</title>
        <authorList>
            <person name="Won M."/>
            <person name="Lee C.-M."/>
            <person name="Woen H.-Y."/>
            <person name="Kwon S.-W."/>
        </authorList>
    </citation>
    <scope>NUCLEOTIDE SEQUENCE</scope>
    <source>
        <strain evidence="1">5420S-77</strain>
        <plasmid evidence="1">unnamed3</plasmid>
    </source>
</reference>
<dbReference type="RefSeq" id="WP_245126781.1">
    <property type="nucleotide sequence ID" value="NZ_CP095064.1"/>
</dbReference>
<evidence type="ECO:0000313" key="1">
    <source>
        <dbReference type="EMBL" id="UOQ69029.1"/>
    </source>
</evidence>
<dbReference type="Proteomes" id="UP000830401">
    <property type="component" value="Plasmid unnamed3"/>
</dbReference>
<gene>
    <name evidence="1" type="ORF">MUN86_26360</name>
</gene>
<accession>A0ABY4GDV2</accession>
<keyword evidence="1" id="KW-0614">Plasmid</keyword>
<geneLocation type="plasmid" evidence="1 2">
    <name>unnamed3</name>
</geneLocation>